<dbReference type="AlphaFoldDB" id="A0A9N9XCA3"/>
<sequence>MKFTIAFLVLALAFCAYAQEEQAPLSPEQVVDLVKEKNPNLACVNLECRLSCRNQGFKSGYCAAGASCTCVGPLVA</sequence>
<organism evidence="2 3">
    <name type="scientific">Diabrotica balteata</name>
    <name type="common">Banded cucumber beetle</name>
    <dbReference type="NCBI Taxonomy" id="107213"/>
    <lineage>
        <taxon>Eukaryota</taxon>
        <taxon>Metazoa</taxon>
        <taxon>Ecdysozoa</taxon>
        <taxon>Arthropoda</taxon>
        <taxon>Hexapoda</taxon>
        <taxon>Insecta</taxon>
        <taxon>Pterygota</taxon>
        <taxon>Neoptera</taxon>
        <taxon>Endopterygota</taxon>
        <taxon>Coleoptera</taxon>
        <taxon>Polyphaga</taxon>
        <taxon>Cucujiformia</taxon>
        <taxon>Chrysomeloidea</taxon>
        <taxon>Chrysomelidae</taxon>
        <taxon>Galerucinae</taxon>
        <taxon>Diabroticina</taxon>
        <taxon>Diabroticites</taxon>
        <taxon>Diabrotica</taxon>
    </lineage>
</organism>
<dbReference type="SUPFAM" id="SSF56954">
    <property type="entry name" value="Outer membrane efflux proteins (OEP)"/>
    <property type="match status" value="1"/>
</dbReference>
<dbReference type="OrthoDB" id="6717731at2759"/>
<gene>
    <name evidence="2" type="ORF">DIABBA_LOCUS9036</name>
</gene>
<name>A0A9N9XCA3_DIABA</name>
<evidence type="ECO:0000313" key="3">
    <source>
        <dbReference type="Proteomes" id="UP001153709"/>
    </source>
</evidence>
<dbReference type="EMBL" id="OU898281">
    <property type="protein sequence ID" value="CAG9835881.1"/>
    <property type="molecule type" value="Genomic_DNA"/>
</dbReference>
<keyword evidence="3" id="KW-1185">Reference proteome</keyword>
<keyword evidence="1" id="KW-0732">Signal</keyword>
<accession>A0A9N9XCA3</accession>
<reference evidence="2" key="1">
    <citation type="submission" date="2022-01" db="EMBL/GenBank/DDBJ databases">
        <authorList>
            <person name="King R."/>
        </authorList>
    </citation>
    <scope>NUCLEOTIDE SEQUENCE</scope>
</reference>
<proteinExistence type="predicted"/>
<feature type="signal peptide" evidence="1">
    <location>
        <begin position="1"/>
        <end position="18"/>
    </location>
</feature>
<protein>
    <submittedName>
        <fullName evidence="2">Uncharacterized protein</fullName>
    </submittedName>
</protein>
<dbReference type="Proteomes" id="UP001153709">
    <property type="component" value="Chromosome 6"/>
</dbReference>
<evidence type="ECO:0000313" key="2">
    <source>
        <dbReference type="EMBL" id="CAG9835881.1"/>
    </source>
</evidence>
<evidence type="ECO:0000256" key="1">
    <source>
        <dbReference type="SAM" id="SignalP"/>
    </source>
</evidence>
<feature type="chain" id="PRO_5040342683" evidence="1">
    <location>
        <begin position="19"/>
        <end position="76"/>
    </location>
</feature>